<dbReference type="EMBL" id="JAXCLW010000010">
    <property type="protein sequence ID" value="MDY0885492.1"/>
    <property type="molecule type" value="Genomic_DNA"/>
</dbReference>
<evidence type="ECO:0000313" key="2">
    <source>
        <dbReference type="EMBL" id="MDY0885492.1"/>
    </source>
</evidence>
<evidence type="ECO:0000313" key="3">
    <source>
        <dbReference type="Proteomes" id="UP001279642"/>
    </source>
</evidence>
<gene>
    <name evidence="2" type="ORF">SMD27_21810</name>
</gene>
<comment type="caution">
    <text evidence="2">The sequence shown here is derived from an EMBL/GenBank/DDBJ whole genome shotgun (WGS) entry which is preliminary data.</text>
</comment>
<reference evidence="2 3" key="1">
    <citation type="journal article" date="2016" name="Antonie Van Leeuwenhoek">
        <title>Dongia soli sp. nov., isolated from soil from Dokdo, Korea.</title>
        <authorList>
            <person name="Kim D.U."/>
            <person name="Lee H."/>
            <person name="Kim H."/>
            <person name="Kim S.G."/>
            <person name="Ka J.O."/>
        </authorList>
    </citation>
    <scope>NUCLEOTIDE SEQUENCE [LARGE SCALE GENOMIC DNA]</scope>
    <source>
        <strain evidence="2 3">D78</strain>
    </source>
</reference>
<name>A0ABU5EGT8_9PROT</name>
<sequence>MTDVGGKSDLTALVSTDIYRLKKMLVEHLGYLCVSFINWLLWRLTALSIPTLFVIAVALIAEAVHRWVSPYFPNWVRIFGYLFFAFYALPTLGSQQWFQKILFPQSLWKRDHSAWDRSKRELFIVWAARQRLRDL</sequence>
<feature type="transmembrane region" description="Helical" evidence="1">
    <location>
        <begin position="72"/>
        <end position="92"/>
    </location>
</feature>
<keyword evidence="1" id="KW-0812">Transmembrane</keyword>
<organism evidence="2 3">
    <name type="scientific">Dongia soli</name>
    <dbReference type="NCBI Taxonomy" id="600628"/>
    <lineage>
        <taxon>Bacteria</taxon>
        <taxon>Pseudomonadati</taxon>
        <taxon>Pseudomonadota</taxon>
        <taxon>Alphaproteobacteria</taxon>
        <taxon>Rhodospirillales</taxon>
        <taxon>Dongiaceae</taxon>
        <taxon>Dongia</taxon>
    </lineage>
</organism>
<dbReference type="Proteomes" id="UP001279642">
    <property type="component" value="Unassembled WGS sequence"/>
</dbReference>
<proteinExistence type="predicted"/>
<keyword evidence="3" id="KW-1185">Reference proteome</keyword>
<protein>
    <submittedName>
        <fullName evidence="2">Uncharacterized protein</fullName>
    </submittedName>
</protein>
<evidence type="ECO:0000256" key="1">
    <source>
        <dbReference type="SAM" id="Phobius"/>
    </source>
</evidence>
<feature type="transmembrane region" description="Helical" evidence="1">
    <location>
        <begin position="29"/>
        <end position="60"/>
    </location>
</feature>
<keyword evidence="1" id="KW-1133">Transmembrane helix</keyword>
<keyword evidence="1" id="KW-0472">Membrane</keyword>
<accession>A0ABU5EGT8</accession>
<dbReference type="RefSeq" id="WP_320510566.1">
    <property type="nucleotide sequence ID" value="NZ_JAXCLW010000010.1"/>
</dbReference>